<feature type="transmembrane region" description="Helical" evidence="6">
    <location>
        <begin position="224"/>
        <end position="243"/>
    </location>
</feature>
<proteinExistence type="predicted"/>
<feature type="transmembrane region" description="Helical" evidence="6">
    <location>
        <begin position="291"/>
        <end position="314"/>
    </location>
</feature>
<dbReference type="GO" id="GO:0015174">
    <property type="term" value="F:basic amino acid transmembrane transporter activity"/>
    <property type="evidence" value="ECO:0007669"/>
    <property type="project" value="TreeGrafter"/>
</dbReference>
<dbReference type="AlphaFoldDB" id="A0A9P6JQ34"/>
<dbReference type="PROSITE" id="PS50850">
    <property type="entry name" value="MFS"/>
    <property type="match status" value="1"/>
</dbReference>
<keyword evidence="9" id="KW-1185">Reference proteome</keyword>
<feature type="transmembrane region" description="Helical" evidence="6">
    <location>
        <begin position="153"/>
        <end position="176"/>
    </location>
</feature>
<evidence type="ECO:0000313" key="8">
    <source>
        <dbReference type="EMBL" id="KAF9528215.1"/>
    </source>
</evidence>
<dbReference type="InterPro" id="IPR011701">
    <property type="entry name" value="MFS"/>
</dbReference>
<comment type="caution">
    <text evidence="8">The sequence shown here is derived from an EMBL/GenBank/DDBJ whole genome shotgun (WGS) entry which is preliminary data.</text>
</comment>
<feature type="transmembrane region" description="Helical" evidence="6">
    <location>
        <begin position="387"/>
        <end position="410"/>
    </location>
</feature>
<keyword evidence="4 6" id="KW-1133">Transmembrane helix</keyword>
<reference evidence="8" key="1">
    <citation type="submission" date="2020-11" db="EMBL/GenBank/DDBJ databases">
        <authorList>
            <consortium name="DOE Joint Genome Institute"/>
            <person name="Ahrendt S."/>
            <person name="Riley R."/>
            <person name="Andreopoulos W."/>
            <person name="Labutti K."/>
            <person name="Pangilinan J."/>
            <person name="Ruiz-Duenas F.J."/>
            <person name="Barrasa J.M."/>
            <person name="Sanchez-Garcia M."/>
            <person name="Camarero S."/>
            <person name="Miyauchi S."/>
            <person name="Serrano A."/>
            <person name="Linde D."/>
            <person name="Babiker R."/>
            <person name="Drula E."/>
            <person name="Ayuso-Fernandez I."/>
            <person name="Pacheco R."/>
            <person name="Padilla G."/>
            <person name="Ferreira P."/>
            <person name="Barriuso J."/>
            <person name="Kellner H."/>
            <person name="Castanera R."/>
            <person name="Alfaro M."/>
            <person name="Ramirez L."/>
            <person name="Pisabarro A.G."/>
            <person name="Kuo A."/>
            <person name="Tritt A."/>
            <person name="Lipzen A."/>
            <person name="He G."/>
            <person name="Yan M."/>
            <person name="Ng V."/>
            <person name="Cullen D."/>
            <person name="Martin F."/>
            <person name="Rosso M.-N."/>
            <person name="Henrissat B."/>
            <person name="Hibbett D."/>
            <person name="Martinez A.T."/>
            <person name="Grigoriev I.V."/>
        </authorList>
    </citation>
    <scope>NUCLEOTIDE SEQUENCE</scope>
    <source>
        <strain evidence="8">CBS 506.95</strain>
    </source>
</reference>
<feature type="transmembrane region" description="Helical" evidence="6">
    <location>
        <begin position="255"/>
        <end position="279"/>
    </location>
</feature>
<name>A0A9P6JQ34_9AGAR</name>
<dbReference type="Gene3D" id="1.20.1720.10">
    <property type="entry name" value="Multidrug resistance protein D"/>
    <property type="match status" value="1"/>
</dbReference>
<feature type="transmembrane region" description="Helical" evidence="6">
    <location>
        <begin position="121"/>
        <end position="141"/>
    </location>
</feature>
<dbReference type="GO" id="GO:0005886">
    <property type="term" value="C:plasma membrane"/>
    <property type="evidence" value="ECO:0007669"/>
    <property type="project" value="TreeGrafter"/>
</dbReference>
<dbReference type="GO" id="GO:0000329">
    <property type="term" value="C:fungal-type vacuole membrane"/>
    <property type="evidence" value="ECO:0007669"/>
    <property type="project" value="TreeGrafter"/>
</dbReference>
<evidence type="ECO:0000313" key="9">
    <source>
        <dbReference type="Proteomes" id="UP000807306"/>
    </source>
</evidence>
<dbReference type="Gene3D" id="1.20.1250.20">
    <property type="entry name" value="MFS general substrate transporter like domains"/>
    <property type="match status" value="1"/>
</dbReference>
<sequence length="526" mass="56962">MKSPTQSIIPPLGPQEISARARHGILAGIWLAQFLSVFPPYDTTTPFNTFAVLSEISSDFKRSNEASWVGTAYLLATCTFTPLYGRLSTVLGRNGANQSALIFAALGILACGLSRNMGMLIAARFISGMGGGGIFTIASIITSDMYTMRSRSFIQSIGGIFYGLGMGLGGPIGGAITDWLGWRWAFLIQIPFFLIAYFLTTFNLSYAMPGTGRSTKEILKRIDYGGSLCLLGTMGSILLFLSLKYHDGLSWSTPTVILTLISSVIFLILFLVIEIYIAVEPILPVSFMTEKVPVLVGVSNALVAICNLSVTYYFPTWFQTVMLTSASTAGLHLLPNSICISSGSFFAGWMMKRYGRYKMMNLTFGILPFCAAILMTQMKETSNPAHLWLSIMPLGFGNAVVLQTVFIALVSSLPESQMPVGTGFAQLLRGIGQVGGLALASALFQSRLNTELHKRLPSGSEDLIKKIRHSARLVATLPPDTQRLARDAYASSIKSVFILAASASLLAYIARIPVGLFNQSFLLTLI</sequence>
<keyword evidence="2" id="KW-0813">Transport</keyword>
<dbReference type="Proteomes" id="UP000807306">
    <property type="component" value="Unassembled WGS sequence"/>
</dbReference>
<feature type="transmembrane region" description="Helical" evidence="6">
    <location>
        <begin position="182"/>
        <end position="204"/>
    </location>
</feature>
<organism evidence="8 9">
    <name type="scientific">Crepidotus variabilis</name>
    <dbReference type="NCBI Taxonomy" id="179855"/>
    <lineage>
        <taxon>Eukaryota</taxon>
        <taxon>Fungi</taxon>
        <taxon>Dikarya</taxon>
        <taxon>Basidiomycota</taxon>
        <taxon>Agaricomycotina</taxon>
        <taxon>Agaricomycetes</taxon>
        <taxon>Agaricomycetidae</taxon>
        <taxon>Agaricales</taxon>
        <taxon>Agaricineae</taxon>
        <taxon>Crepidotaceae</taxon>
        <taxon>Crepidotus</taxon>
    </lineage>
</organism>
<dbReference type="PANTHER" id="PTHR23501">
    <property type="entry name" value="MAJOR FACILITATOR SUPERFAMILY"/>
    <property type="match status" value="1"/>
</dbReference>
<evidence type="ECO:0000259" key="7">
    <source>
        <dbReference type="PROSITE" id="PS50850"/>
    </source>
</evidence>
<evidence type="ECO:0000256" key="4">
    <source>
        <dbReference type="ARBA" id="ARBA00022989"/>
    </source>
</evidence>
<dbReference type="InterPro" id="IPR036259">
    <property type="entry name" value="MFS_trans_sf"/>
</dbReference>
<dbReference type="InterPro" id="IPR020846">
    <property type="entry name" value="MFS_dom"/>
</dbReference>
<evidence type="ECO:0000256" key="1">
    <source>
        <dbReference type="ARBA" id="ARBA00004127"/>
    </source>
</evidence>
<dbReference type="OrthoDB" id="3437016at2759"/>
<protein>
    <submittedName>
        <fullName evidence="8">Vacuolar amino acid permease</fullName>
    </submittedName>
</protein>
<evidence type="ECO:0000256" key="3">
    <source>
        <dbReference type="ARBA" id="ARBA00022692"/>
    </source>
</evidence>
<dbReference type="PANTHER" id="PTHR23501:SF191">
    <property type="entry name" value="VACUOLAR BASIC AMINO ACID TRANSPORTER 4"/>
    <property type="match status" value="1"/>
</dbReference>
<feature type="transmembrane region" description="Helical" evidence="6">
    <location>
        <begin position="496"/>
        <end position="517"/>
    </location>
</feature>
<dbReference type="EMBL" id="MU157854">
    <property type="protein sequence ID" value="KAF9528215.1"/>
    <property type="molecule type" value="Genomic_DNA"/>
</dbReference>
<dbReference type="SUPFAM" id="SSF103473">
    <property type="entry name" value="MFS general substrate transporter"/>
    <property type="match status" value="1"/>
</dbReference>
<keyword evidence="5 6" id="KW-0472">Membrane</keyword>
<feature type="transmembrane region" description="Helical" evidence="6">
    <location>
        <begin position="326"/>
        <end position="347"/>
    </location>
</feature>
<feature type="domain" description="Major facilitator superfamily (MFS) profile" evidence="7">
    <location>
        <begin position="25"/>
        <end position="519"/>
    </location>
</feature>
<dbReference type="Pfam" id="PF07690">
    <property type="entry name" value="MFS_1"/>
    <property type="match status" value="1"/>
</dbReference>
<comment type="subcellular location">
    <subcellularLocation>
        <location evidence="1">Endomembrane system</location>
        <topology evidence="1">Multi-pass membrane protein</topology>
    </subcellularLocation>
</comment>
<evidence type="ECO:0000256" key="5">
    <source>
        <dbReference type="ARBA" id="ARBA00023136"/>
    </source>
</evidence>
<gene>
    <name evidence="8" type="ORF">CPB83DRAFT_767117</name>
</gene>
<dbReference type="GO" id="GO:0012505">
    <property type="term" value="C:endomembrane system"/>
    <property type="evidence" value="ECO:0007669"/>
    <property type="project" value="UniProtKB-SubCell"/>
</dbReference>
<evidence type="ECO:0000256" key="2">
    <source>
        <dbReference type="ARBA" id="ARBA00022448"/>
    </source>
</evidence>
<keyword evidence="3 6" id="KW-0812">Transmembrane</keyword>
<evidence type="ECO:0000256" key="6">
    <source>
        <dbReference type="SAM" id="Phobius"/>
    </source>
</evidence>
<accession>A0A9P6JQ34</accession>